<dbReference type="RefSeq" id="WP_072550549.1">
    <property type="nucleotide sequence ID" value="NZ_CP021659.1"/>
</dbReference>
<dbReference type="OrthoDB" id="9796448at2"/>
<protein>
    <recommendedName>
        <fullName evidence="2">UPF0145 protein CCS41_03620</fullName>
    </recommendedName>
</protein>
<gene>
    <name evidence="3" type="ORF">CCS41_03620</name>
</gene>
<dbReference type="Pfam" id="PF01906">
    <property type="entry name" value="YbjQ_1"/>
    <property type="match status" value="1"/>
</dbReference>
<dbReference type="AlphaFoldDB" id="A0A2U8I3S6"/>
<accession>A0A2U8I3S6</accession>
<dbReference type="InterPro" id="IPR002765">
    <property type="entry name" value="UPF0145_YbjQ-like"/>
</dbReference>
<keyword evidence="4" id="KW-1185">Reference proteome</keyword>
<name>A0A2U8I3S6_9GAMM</name>
<dbReference type="PANTHER" id="PTHR34068:SF1">
    <property type="entry name" value="UPF0145 PROTEIN YBJQ"/>
    <property type="match status" value="1"/>
</dbReference>
<sequence length="110" mass="11921">MQLSTTPTLQGFIISEYCSIVSSEVMLNINAFQGFLTGIRDLIGGRVKGYELALRKARENAFTKLQIQAEELGAHAVVGITIDYQMIGKGGNMLMICIKGTAVKLLAQTP</sequence>
<organism evidence="3 4">
    <name type="scientific">Candidatus Fukatsuia symbiotica</name>
    <dbReference type="NCBI Taxonomy" id="1878942"/>
    <lineage>
        <taxon>Bacteria</taxon>
        <taxon>Pseudomonadati</taxon>
        <taxon>Pseudomonadota</taxon>
        <taxon>Gammaproteobacteria</taxon>
        <taxon>Enterobacterales</taxon>
        <taxon>Yersiniaceae</taxon>
        <taxon>Candidatus Fukatsuia</taxon>
    </lineage>
</organism>
<dbReference type="EMBL" id="CP021659">
    <property type="protein sequence ID" value="AWK13771.1"/>
    <property type="molecule type" value="Genomic_DNA"/>
</dbReference>
<proteinExistence type="inferred from homology"/>
<dbReference type="InterPro" id="IPR035439">
    <property type="entry name" value="UPF0145_dom_sf"/>
</dbReference>
<evidence type="ECO:0000313" key="3">
    <source>
        <dbReference type="EMBL" id="AWK13771.1"/>
    </source>
</evidence>
<dbReference type="SUPFAM" id="SSF117782">
    <property type="entry name" value="YbjQ-like"/>
    <property type="match status" value="1"/>
</dbReference>
<evidence type="ECO:0000313" key="4">
    <source>
        <dbReference type="Proteomes" id="UP000261875"/>
    </source>
</evidence>
<dbReference type="Gene3D" id="3.30.110.70">
    <property type="entry name" value="Hypothetical protein apc22750. Chain B"/>
    <property type="match status" value="1"/>
</dbReference>
<dbReference type="Proteomes" id="UP000261875">
    <property type="component" value="Chromosome"/>
</dbReference>
<evidence type="ECO:0000256" key="1">
    <source>
        <dbReference type="ARBA" id="ARBA00010751"/>
    </source>
</evidence>
<dbReference type="HAMAP" id="MF_00338">
    <property type="entry name" value="UPF0145"/>
    <property type="match status" value="1"/>
</dbReference>
<dbReference type="PANTHER" id="PTHR34068">
    <property type="entry name" value="UPF0145 PROTEIN YBJQ"/>
    <property type="match status" value="1"/>
</dbReference>
<evidence type="ECO:0000256" key="2">
    <source>
        <dbReference type="HAMAP-Rule" id="MF_00338"/>
    </source>
</evidence>
<reference evidence="3 4" key="1">
    <citation type="submission" date="2017-05" db="EMBL/GenBank/DDBJ databases">
        <title>Genome sequence of Candidatus Fukatsuia symbiotica and Candidatus Hamiltonella defensa from Acyrthosiphon pisum strain 5D.</title>
        <authorList>
            <person name="Patel V.A."/>
            <person name="Chevignon G."/>
            <person name="Russell J.A."/>
            <person name="Oliver K.M."/>
        </authorList>
    </citation>
    <scope>NUCLEOTIDE SEQUENCE [LARGE SCALE GENOMIC DNA]</scope>
    <source>
        <strain evidence="3 4">5D</strain>
    </source>
</reference>
<dbReference type="KEGG" id="fsm:CCS41_03620"/>
<comment type="similarity">
    <text evidence="1 2">Belongs to the UPF0145 family.</text>
</comment>
<dbReference type="STRING" id="1878942.GCA_900128755_00100"/>